<dbReference type="KEGG" id="ptm:GSPATT00026915001"/>
<keyword evidence="2" id="KW-1185">Reference proteome</keyword>
<dbReference type="Proteomes" id="UP000000600">
    <property type="component" value="Unassembled WGS sequence"/>
</dbReference>
<name>A0EH00_PARTE</name>
<gene>
    <name evidence="1" type="ORF">GSPATT00026915001</name>
</gene>
<organism evidence="1 2">
    <name type="scientific">Paramecium tetraurelia</name>
    <dbReference type="NCBI Taxonomy" id="5888"/>
    <lineage>
        <taxon>Eukaryota</taxon>
        <taxon>Sar</taxon>
        <taxon>Alveolata</taxon>
        <taxon>Ciliophora</taxon>
        <taxon>Intramacronucleata</taxon>
        <taxon>Oligohymenophorea</taxon>
        <taxon>Peniculida</taxon>
        <taxon>Parameciidae</taxon>
        <taxon>Paramecium</taxon>
    </lineage>
</organism>
<dbReference type="GeneID" id="5047749"/>
<proteinExistence type="predicted"/>
<dbReference type="RefSeq" id="XP_001461964.1">
    <property type="nucleotide sequence ID" value="XM_001461927.1"/>
</dbReference>
<protein>
    <submittedName>
        <fullName evidence="1">Uncharacterized protein</fullName>
    </submittedName>
</protein>
<evidence type="ECO:0000313" key="1">
    <source>
        <dbReference type="EMBL" id="CAK94591.1"/>
    </source>
</evidence>
<dbReference type="EMBL" id="CT868678">
    <property type="protein sequence ID" value="CAK94591.1"/>
    <property type="molecule type" value="Genomic_DNA"/>
</dbReference>
<sequence length="81" mass="9710">MELVMYFQDKCQKIFGCGFIHYDLINCQAFGYQLSSYYKTQIFIYFDLSIQNFLNNLKLANQQILTLEQISNQLRRCIFLC</sequence>
<reference evidence="1 2" key="1">
    <citation type="journal article" date="2006" name="Nature">
        <title>Global trends of whole-genome duplications revealed by the ciliate Paramecium tetraurelia.</title>
        <authorList>
            <consortium name="Genoscope"/>
            <person name="Aury J.-M."/>
            <person name="Jaillon O."/>
            <person name="Duret L."/>
            <person name="Noel B."/>
            <person name="Jubin C."/>
            <person name="Porcel B.M."/>
            <person name="Segurens B."/>
            <person name="Daubin V."/>
            <person name="Anthouard V."/>
            <person name="Aiach N."/>
            <person name="Arnaiz O."/>
            <person name="Billaut A."/>
            <person name="Beisson J."/>
            <person name="Blanc I."/>
            <person name="Bouhouche K."/>
            <person name="Camara F."/>
            <person name="Duharcourt S."/>
            <person name="Guigo R."/>
            <person name="Gogendeau D."/>
            <person name="Katinka M."/>
            <person name="Keller A.-M."/>
            <person name="Kissmehl R."/>
            <person name="Klotz C."/>
            <person name="Koll F."/>
            <person name="Le Moue A."/>
            <person name="Lepere C."/>
            <person name="Malinsky S."/>
            <person name="Nowacki M."/>
            <person name="Nowak J.K."/>
            <person name="Plattner H."/>
            <person name="Poulain J."/>
            <person name="Ruiz F."/>
            <person name="Serrano V."/>
            <person name="Zagulski M."/>
            <person name="Dessen P."/>
            <person name="Betermier M."/>
            <person name="Weissenbach J."/>
            <person name="Scarpelli C."/>
            <person name="Schachter V."/>
            <person name="Sperling L."/>
            <person name="Meyer E."/>
            <person name="Cohen J."/>
            <person name="Wincker P."/>
        </authorList>
    </citation>
    <scope>NUCLEOTIDE SEQUENCE [LARGE SCALE GENOMIC DNA]</scope>
    <source>
        <strain evidence="1 2">Stock d4-2</strain>
    </source>
</reference>
<dbReference type="HOGENOM" id="CLU_2579028_0_0_1"/>
<dbReference type="InParanoid" id="A0EH00"/>
<evidence type="ECO:0000313" key="2">
    <source>
        <dbReference type="Proteomes" id="UP000000600"/>
    </source>
</evidence>
<accession>A0EH00</accession>
<dbReference type="AlphaFoldDB" id="A0EH00"/>